<dbReference type="InterPro" id="IPR051610">
    <property type="entry name" value="GPI/OXD"/>
</dbReference>
<feature type="domain" description="Cupin type-2" evidence="2">
    <location>
        <begin position="47"/>
        <end position="118"/>
    </location>
</feature>
<accession>A0A1C8ZIH1</accession>
<dbReference type="KEGG" id="bcon:NL30_02300"/>
<dbReference type="SUPFAM" id="SSF51182">
    <property type="entry name" value="RmlC-like cupins"/>
    <property type="match status" value="1"/>
</dbReference>
<protein>
    <submittedName>
        <fullName evidence="3">Cupin domain-containing protein</fullName>
    </submittedName>
</protein>
<dbReference type="PANTHER" id="PTHR35848:SF9">
    <property type="entry name" value="SLL1358 PROTEIN"/>
    <property type="match status" value="1"/>
</dbReference>
<evidence type="ECO:0000313" key="3">
    <source>
        <dbReference type="EMBL" id="RQT26144.1"/>
    </source>
</evidence>
<evidence type="ECO:0000256" key="1">
    <source>
        <dbReference type="ARBA" id="ARBA00022723"/>
    </source>
</evidence>
<proteinExistence type="predicted"/>
<dbReference type="AlphaFoldDB" id="A0A0G3YND1"/>
<comment type="caution">
    <text evidence="3">The sequence shown here is derived from an EMBL/GenBank/DDBJ whole genome shotgun (WGS) entry which is preliminary data.</text>
</comment>
<dbReference type="EMBL" id="QTQX01000013">
    <property type="protein sequence ID" value="RQT26144.1"/>
    <property type="molecule type" value="Genomic_DNA"/>
</dbReference>
<dbReference type="InterPro" id="IPR011051">
    <property type="entry name" value="RmlC_Cupin_sf"/>
</dbReference>
<dbReference type="RefSeq" id="WP_046548289.1">
    <property type="nucleotide sequence ID" value="NZ_CABVQR010000032.1"/>
</dbReference>
<reference evidence="3 4" key="1">
    <citation type="submission" date="2018-08" db="EMBL/GenBank/DDBJ databases">
        <title>Comparative analysis of Burkholderia isolates from Puerto Rico.</title>
        <authorList>
            <person name="Hall C."/>
            <person name="Sahl J."/>
            <person name="Wagner D."/>
        </authorList>
    </citation>
    <scope>NUCLEOTIDE SEQUENCE [LARGE SCALE GENOMIC DNA]</scope>
    <source>
        <strain evidence="3 4">Bp9001</strain>
    </source>
</reference>
<keyword evidence="1" id="KW-0479">Metal-binding</keyword>
<evidence type="ECO:0000259" key="2">
    <source>
        <dbReference type="Pfam" id="PF07883"/>
    </source>
</evidence>
<gene>
    <name evidence="3" type="ORF">DF037_20870</name>
</gene>
<dbReference type="InterPro" id="IPR014710">
    <property type="entry name" value="RmlC-like_jellyroll"/>
</dbReference>
<name>A0A0G3YND1_9BURK</name>
<dbReference type="InterPro" id="IPR013096">
    <property type="entry name" value="Cupin_2"/>
</dbReference>
<accession>A0A0G3YND1</accession>
<dbReference type="CDD" id="cd02224">
    <property type="entry name" value="cupin_SPO2919-like"/>
    <property type="match status" value="1"/>
</dbReference>
<dbReference type="Gene3D" id="2.60.120.10">
    <property type="entry name" value="Jelly Rolls"/>
    <property type="match status" value="1"/>
</dbReference>
<dbReference type="GO" id="GO:0046872">
    <property type="term" value="F:metal ion binding"/>
    <property type="evidence" value="ECO:0007669"/>
    <property type="project" value="UniProtKB-KW"/>
</dbReference>
<sequence length="160" mass="18278">MTRPDFIKHWTELEEPEAHCYRGDTEPMALDAPLSAALGITRIGIHHVRLLPGRRTSYPHAESTEQEFVYVLEGKPDVWIDGVLHPVAEGDSVAFPAGTGICHTFINNTKDEVRLMVIGERPRDDNRIRYPKNEAYELTRADRWVDWPDRPLGDHDGRPD</sequence>
<evidence type="ECO:0000313" key="4">
    <source>
        <dbReference type="Proteomes" id="UP000269271"/>
    </source>
</evidence>
<dbReference type="PANTHER" id="PTHR35848">
    <property type="entry name" value="OXALATE-BINDING PROTEIN"/>
    <property type="match status" value="1"/>
</dbReference>
<dbReference type="Proteomes" id="UP000269271">
    <property type="component" value="Unassembled WGS sequence"/>
</dbReference>
<organism evidence="3 4">
    <name type="scientific">Burkholderia contaminans</name>
    <dbReference type="NCBI Taxonomy" id="488447"/>
    <lineage>
        <taxon>Bacteria</taxon>
        <taxon>Pseudomonadati</taxon>
        <taxon>Pseudomonadota</taxon>
        <taxon>Betaproteobacteria</taxon>
        <taxon>Burkholderiales</taxon>
        <taxon>Burkholderiaceae</taxon>
        <taxon>Burkholderia</taxon>
        <taxon>Burkholderia cepacia complex</taxon>
    </lineage>
</organism>
<dbReference type="Pfam" id="PF07883">
    <property type="entry name" value="Cupin_2"/>
    <property type="match status" value="1"/>
</dbReference>